<reference evidence="3" key="1">
    <citation type="journal article" date="2005" name="Nature">
        <title>The map-based sequence of the rice genome.</title>
        <authorList>
            <consortium name="International rice genome sequencing project (IRGSP)"/>
            <person name="Matsumoto T."/>
            <person name="Wu J."/>
            <person name="Kanamori H."/>
            <person name="Katayose Y."/>
            <person name="Fujisawa M."/>
            <person name="Namiki N."/>
            <person name="Mizuno H."/>
            <person name="Yamamoto K."/>
            <person name="Antonio B.A."/>
            <person name="Baba T."/>
            <person name="Sakata K."/>
            <person name="Nagamura Y."/>
            <person name="Aoki H."/>
            <person name="Arikawa K."/>
            <person name="Arita K."/>
            <person name="Bito T."/>
            <person name="Chiden Y."/>
            <person name="Fujitsuka N."/>
            <person name="Fukunaka R."/>
            <person name="Hamada M."/>
            <person name="Harada C."/>
            <person name="Hayashi A."/>
            <person name="Hijishita S."/>
            <person name="Honda M."/>
            <person name="Hosokawa S."/>
            <person name="Ichikawa Y."/>
            <person name="Idonuma A."/>
            <person name="Iijima M."/>
            <person name="Ikeda M."/>
            <person name="Ikeno M."/>
            <person name="Ito K."/>
            <person name="Ito S."/>
            <person name="Ito T."/>
            <person name="Ito Y."/>
            <person name="Ito Y."/>
            <person name="Iwabuchi A."/>
            <person name="Kamiya K."/>
            <person name="Karasawa W."/>
            <person name="Kurita K."/>
            <person name="Katagiri S."/>
            <person name="Kikuta A."/>
            <person name="Kobayashi H."/>
            <person name="Kobayashi N."/>
            <person name="Machita K."/>
            <person name="Maehara T."/>
            <person name="Masukawa M."/>
            <person name="Mizubayashi T."/>
            <person name="Mukai Y."/>
            <person name="Nagasaki H."/>
            <person name="Nagata Y."/>
            <person name="Naito S."/>
            <person name="Nakashima M."/>
            <person name="Nakama Y."/>
            <person name="Nakamichi Y."/>
            <person name="Nakamura M."/>
            <person name="Meguro A."/>
            <person name="Negishi M."/>
            <person name="Ohta I."/>
            <person name="Ohta T."/>
            <person name="Okamoto M."/>
            <person name="Ono N."/>
            <person name="Saji S."/>
            <person name="Sakaguchi M."/>
            <person name="Sakai K."/>
            <person name="Shibata M."/>
            <person name="Shimokawa T."/>
            <person name="Song J."/>
            <person name="Takazaki Y."/>
            <person name="Terasawa K."/>
            <person name="Tsugane M."/>
            <person name="Tsuji K."/>
            <person name="Ueda S."/>
            <person name="Waki K."/>
            <person name="Yamagata H."/>
            <person name="Yamamoto M."/>
            <person name="Yamamoto S."/>
            <person name="Yamane H."/>
            <person name="Yoshiki S."/>
            <person name="Yoshihara R."/>
            <person name="Yukawa K."/>
            <person name="Zhong H."/>
            <person name="Yano M."/>
            <person name="Yuan Q."/>
            <person name="Ouyang S."/>
            <person name="Liu J."/>
            <person name="Jones K.M."/>
            <person name="Gansberger K."/>
            <person name="Moffat K."/>
            <person name="Hill J."/>
            <person name="Bera J."/>
            <person name="Fadrosh D."/>
            <person name="Jin S."/>
            <person name="Johri S."/>
            <person name="Kim M."/>
            <person name="Overton L."/>
            <person name="Reardon M."/>
            <person name="Tsitrin T."/>
            <person name="Vuong H."/>
            <person name="Weaver B."/>
            <person name="Ciecko A."/>
            <person name="Tallon L."/>
            <person name="Jackson J."/>
            <person name="Pai G."/>
            <person name="Aken S.V."/>
            <person name="Utterback T."/>
            <person name="Reidmuller S."/>
            <person name="Feldblyum T."/>
            <person name="Hsiao J."/>
            <person name="Zismann V."/>
            <person name="Iobst S."/>
            <person name="de Vazeille A.R."/>
            <person name="Buell C.R."/>
            <person name="Ying K."/>
            <person name="Li Y."/>
            <person name="Lu T."/>
            <person name="Huang Y."/>
            <person name="Zhao Q."/>
            <person name="Feng Q."/>
            <person name="Zhang L."/>
            <person name="Zhu J."/>
            <person name="Weng Q."/>
            <person name="Mu J."/>
            <person name="Lu Y."/>
            <person name="Fan D."/>
            <person name="Liu Y."/>
            <person name="Guan J."/>
            <person name="Zhang Y."/>
            <person name="Yu S."/>
            <person name="Liu X."/>
            <person name="Zhang Y."/>
            <person name="Hong G."/>
            <person name="Han B."/>
            <person name="Choisne N."/>
            <person name="Demange N."/>
            <person name="Orjeda G."/>
            <person name="Samain S."/>
            <person name="Cattolico L."/>
            <person name="Pelletier E."/>
            <person name="Couloux A."/>
            <person name="Segurens B."/>
            <person name="Wincker P."/>
            <person name="D'Hont A."/>
            <person name="Scarpelli C."/>
            <person name="Weissenbach J."/>
            <person name="Salanoubat M."/>
            <person name="Quetier F."/>
            <person name="Yu Y."/>
            <person name="Kim H.R."/>
            <person name="Rambo T."/>
            <person name="Currie J."/>
            <person name="Collura K."/>
            <person name="Luo M."/>
            <person name="Yang T."/>
            <person name="Ammiraju J.S.S."/>
            <person name="Engler F."/>
            <person name="Soderlund C."/>
            <person name="Wing R.A."/>
            <person name="Palmer L.E."/>
            <person name="de la Bastide M."/>
            <person name="Spiegel L."/>
            <person name="Nascimento L."/>
            <person name="Zutavern T."/>
            <person name="O'Shaughnessy A."/>
            <person name="Dike S."/>
            <person name="Dedhia N."/>
            <person name="Preston R."/>
            <person name="Balija V."/>
            <person name="McCombie W.R."/>
            <person name="Chow T."/>
            <person name="Chen H."/>
            <person name="Chung M."/>
            <person name="Chen C."/>
            <person name="Shaw J."/>
            <person name="Wu H."/>
            <person name="Hsiao K."/>
            <person name="Chao Y."/>
            <person name="Chu M."/>
            <person name="Cheng C."/>
            <person name="Hour A."/>
            <person name="Lee P."/>
            <person name="Lin S."/>
            <person name="Lin Y."/>
            <person name="Liou J."/>
            <person name="Liu S."/>
            <person name="Hsing Y."/>
            <person name="Raghuvanshi S."/>
            <person name="Mohanty A."/>
            <person name="Bharti A.K."/>
            <person name="Gaur A."/>
            <person name="Gupta V."/>
            <person name="Kumar D."/>
            <person name="Ravi V."/>
            <person name="Vij S."/>
            <person name="Kapur A."/>
            <person name="Khurana P."/>
            <person name="Khurana P."/>
            <person name="Khurana J.P."/>
            <person name="Tyagi A.K."/>
            <person name="Gaikwad K."/>
            <person name="Singh A."/>
            <person name="Dalal V."/>
            <person name="Srivastava S."/>
            <person name="Dixit A."/>
            <person name="Pal A.K."/>
            <person name="Ghazi I.A."/>
            <person name="Yadav M."/>
            <person name="Pandit A."/>
            <person name="Bhargava A."/>
            <person name="Sureshbabu K."/>
            <person name="Batra K."/>
            <person name="Sharma T.R."/>
            <person name="Mohapatra T."/>
            <person name="Singh N.K."/>
            <person name="Messing J."/>
            <person name="Nelson A.B."/>
            <person name="Fuks G."/>
            <person name="Kavchok S."/>
            <person name="Keizer G."/>
            <person name="Linton E."/>
            <person name="Llaca V."/>
            <person name="Song R."/>
            <person name="Tanyolac B."/>
            <person name="Young S."/>
            <person name="Ho-Il K."/>
            <person name="Hahn J.H."/>
            <person name="Sangsakoo G."/>
            <person name="Vanavichit A."/>
            <person name="de Mattos Luiz.A.T."/>
            <person name="Zimmer P.D."/>
            <person name="Malone G."/>
            <person name="Dellagostin O."/>
            <person name="de Oliveira A.C."/>
            <person name="Bevan M."/>
            <person name="Bancroft I."/>
            <person name="Minx P."/>
            <person name="Cordum H."/>
            <person name="Wilson R."/>
            <person name="Cheng Z."/>
            <person name="Jin W."/>
            <person name="Jiang J."/>
            <person name="Leong S.A."/>
            <person name="Iwama H."/>
            <person name="Gojobori T."/>
            <person name="Itoh T."/>
            <person name="Niimura Y."/>
            <person name="Fujii Y."/>
            <person name="Habara T."/>
            <person name="Sakai H."/>
            <person name="Sato Y."/>
            <person name="Wilson G."/>
            <person name="Kumar K."/>
            <person name="McCouch S."/>
            <person name="Juretic N."/>
            <person name="Hoen D."/>
            <person name="Wright S."/>
            <person name="Bruskiewich R."/>
            <person name="Bureau T."/>
            <person name="Miyao A."/>
            <person name="Hirochika H."/>
            <person name="Nishikawa T."/>
            <person name="Kadowaki K."/>
            <person name="Sugiura M."/>
            <person name="Burr B."/>
            <person name="Sasaki T."/>
        </authorList>
    </citation>
    <scope>NUCLEOTIDE SEQUENCE [LARGE SCALE GENOMIC DNA]</scope>
    <source>
        <strain evidence="3">cv. Nipponbare</strain>
    </source>
</reference>
<organism evidence="2 3">
    <name type="scientific">Oryza sativa subsp. japonica</name>
    <name type="common">Rice</name>
    <dbReference type="NCBI Taxonomy" id="39947"/>
    <lineage>
        <taxon>Eukaryota</taxon>
        <taxon>Viridiplantae</taxon>
        <taxon>Streptophyta</taxon>
        <taxon>Embryophyta</taxon>
        <taxon>Tracheophyta</taxon>
        <taxon>Spermatophyta</taxon>
        <taxon>Magnoliopsida</taxon>
        <taxon>Liliopsida</taxon>
        <taxon>Poales</taxon>
        <taxon>Poaceae</taxon>
        <taxon>BOP clade</taxon>
        <taxon>Oryzoideae</taxon>
        <taxon>Oryzeae</taxon>
        <taxon>Oryzinae</taxon>
        <taxon>Oryza</taxon>
        <taxon>Oryza sativa</taxon>
    </lineage>
</organism>
<feature type="compositionally biased region" description="Basic residues" evidence="1">
    <location>
        <begin position="78"/>
        <end position="99"/>
    </location>
</feature>
<feature type="non-terminal residue" evidence="2">
    <location>
        <position position="1"/>
    </location>
</feature>
<gene>
    <name evidence="2" type="ordered locus">Os09g0448500</name>
    <name evidence="2" type="ORF">OSNPB_090448500</name>
</gene>
<dbReference type="InParanoid" id="A0A0P0XMY7"/>
<dbReference type="AlphaFoldDB" id="A0A0P0XMY7"/>
<evidence type="ECO:0000256" key="1">
    <source>
        <dbReference type="SAM" id="MobiDB-lite"/>
    </source>
</evidence>
<protein>
    <submittedName>
        <fullName evidence="2">Os09g0448500 protein</fullName>
    </submittedName>
</protein>
<reference evidence="2 3" key="3">
    <citation type="journal article" date="2013" name="Rice">
        <title>Improvement of the Oryza sativa Nipponbare reference genome using next generation sequence and optical map data.</title>
        <authorList>
            <person name="Kawahara Y."/>
            <person name="de la Bastide M."/>
            <person name="Hamilton J.P."/>
            <person name="Kanamori H."/>
            <person name="McCombie W.R."/>
            <person name="Ouyang S."/>
            <person name="Schwartz D.C."/>
            <person name="Tanaka T."/>
            <person name="Wu J."/>
            <person name="Zhou S."/>
            <person name="Childs K.L."/>
            <person name="Davidson R.M."/>
            <person name="Lin H."/>
            <person name="Quesada-Ocampo L."/>
            <person name="Vaillancourt B."/>
            <person name="Sakai H."/>
            <person name="Lee S.S."/>
            <person name="Kim J."/>
            <person name="Numa H."/>
            <person name="Itoh T."/>
            <person name="Buell C.R."/>
            <person name="Matsumoto T."/>
        </authorList>
    </citation>
    <scope>NUCLEOTIDE SEQUENCE [LARGE SCALE GENOMIC DNA]</scope>
    <source>
        <strain evidence="3">cv. Nipponbare</strain>
    </source>
</reference>
<reference evidence="2 3" key="2">
    <citation type="journal article" date="2013" name="Plant Cell Physiol.">
        <title>Rice Annotation Project Database (RAP-DB): an integrative and interactive database for rice genomics.</title>
        <authorList>
            <person name="Sakai H."/>
            <person name="Lee S.S."/>
            <person name="Tanaka T."/>
            <person name="Numa H."/>
            <person name="Kim J."/>
            <person name="Kawahara Y."/>
            <person name="Wakimoto H."/>
            <person name="Yang C.C."/>
            <person name="Iwamoto M."/>
            <person name="Abe T."/>
            <person name="Yamada Y."/>
            <person name="Muto A."/>
            <person name="Inokuchi H."/>
            <person name="Ikemura T."/>
            <person name="Matsumoto T."/>
            <person name="Sasaki T."/>
            <person name="Itoh T."/>
        </authorList>
    </citation>
    <scope>NUCLEOTIDE SEQUENCE [LARGE SCALE GENOMIC DNA]</scope>
    <source>
        <strain evidence="3">cv. Nipponbare</strain>
    </source>
</reference>
<name>A0A0P0XMY7_ORYSJ</name>
<feature type="region of interest" description="Disordered" evidence="1">
    <location>
        <begin position="67"/>
        <end position="157"/>
    </location>
</feature>
<evidence type="ECO:0000313" key="3">
    <source>
        <dbReference type="Proteomes" id="UP000059680"/>
    </source>
</evidence>
<sequence>GLFEKPSYLSSRPRPLYRLVSSLLTPLDSSLILLGNSLCSAALQRHGGSSPRKGAAAAAAAGSVLAFPRDGGSEKQQLGRHHQQRQQQRRQRRRRRRLLPARLGAAVRRRLPRRPRRRRPRPLPTLHGVAAGAAAAGRGGIAGGARRPSPGSNLARDKSKGNSFLQIFVRAYANLLLLQNFWDASSDQQQQQQQVAFNSSCILQEKTSSTTATATTTNSNSNFFYGEKKSLKLKSFTPFFAYKTTSFCHDTRRAAAILCTTMISWARFSRRVPHCQRKAWQSHYSAAHPPTARRTHRSVRLVGPSRRPLRPRQVSRGPHLAAPPPRR</sequence>
<feature type="compositionally biased region" description="Basic residues" evidence="1">
    <location>
        <begin position="107"/>
        <end position="121"/>
    </location>
</feature>
<dbReference type="SMR" id="A0A0P0XMY7"/>
<evidence type="ECO:0000313" key="2">
    <source>
        <dbReference type="EMBL" id="BAT08368.1"/>
    </source>
</evidence>
<keyword evidence="3" id="KW-1185">Reference proteome</keyword>
<feature type="region of interest" description="Disordered" evidence="1">
    <location>
        <begin position="283"/>
        <end position="327"/>
    </location>
</feature>
<accession>A0A0P0XMY7</accession>
<dbReference type="EMBL" id="AP014965">
    <property type="protein sequence ID" value="BAT08368.1"/>
    <property type="molecule type" value="Genomic_DNA"/>
</dbReference>
<dbReference type="Proteomes" id="UP000059680">
    <property type="component" value="Chromosome 9"/>
</dbReference>
<proteinExistence type="predicted"/>
<dbReference type="PaxDb" id="39947-A0A0P0XMY7"/>